<dbReference type="AlphaFoldDB" id="A0A5D8QDU2"/>
<organism evidence="2 3">
    <name type="scientific">Calorimonas adulescens</name>
    <dbReference type="NCBI Taxonomy" id="2606906"/>
    <lineage>
        <taxon>Bacteria</taxon>
        <taxon>Bacillati</taxon>
        <taxon>Bacillota</taxon>
        <taxon>Clostridia</taxon>
        <taxon>Thermoanaerobacterales</taxon>
        <taxon>Thermoanaerobacteraceae</taxon>
        <taxon>Calorimonas</taxon>
    </lineage>
</organism>
<dbReference type="GO" id="GO:0008775">
    <property type="term" value="F:acetate CoA-transferase activity"/>
    <property type="evidence" value="ECO:0007669"/>
    <property type="project" value="InterPro"/>
</dbReference>
<name>A0A5D8QDU2_9THEO</name>
<feature type="domain" description="Acetyl-CoA hydrolase/transferase C-terminal" evidence="1">
    <location>
        <begin position="11"/>
        <end position="59"/>
    </location>
</feature>
<keyword evidence="3" id="KW-1185">Reference proteome</keyword>
<gene>
    <name evidence="2" type="ORF">FWJ32_09625</name>
</gene>
<dbReference type="InterPro" id="IPR046433">
    <property type="entry name" value="ActCoA_hydro"/>
</dbReference>
<dbReference type="Gene3D" id="3.40.1080.20">
    <property type="entry name" value="Acetyl-CoA hydrolase/transferase C-terminal domain"/>
    <property type="match status" value="1"/>
</dbReference>
<accession>A0A5D8QDU2</accession>
<dbReference type="InterPro" id="IPR038460">
    <property type="entry name" value="AcetylCoA_hyd_C_sf"/>
</dbReference>
<dbReference type="Pfam" id="PF13336">
    <property type="entry name" value="AcetylCoA_hyd_C"/>
    <property type="match status" value="1"/>
</dbReference>
<proteinExistence type="predicted"/>
<dbReference type="InterPro" id="IPR037171">
    <property type="entry name" value="NagB/RpiA_transferase-like"/>
</dbReference>
<dbReference type="Proteomes" id="UP000322976">
    <property type="component" value="Unassembled WGS sequence"/>
</dbReference>
<dbReference type="PANTHER" id="PTHR21432">
    <property type="entry name" value="ACETYL-COA HYDROLASE-RELATED"/>
    <property type="match status" value="1"/>
</dbReference>
<dbReference type="GO" id="GO:0006083">
    <property type="term" value="P:acetate metabolic process"/>
    <property type="evidence" value="ECO:0007669"/>
    <property type="project" value="InterPro"/>
</dbReference>
<comment type="caution">
    <text evidence="2">The sequence shown here is derived from an EMBL/GenBank/DDBJ whole genome shotgun (WGS) entry which is preliminary data.</text>
</comment>
<dbReference type="SUPFAM" id="SSF100950">
    <property type="entry name" value="NagB/RpiA/CoA transferase-like"/>
    <property type="match status" value="1"/>
</dbReference>
<dbReference type="InterPro" id="IPR026888">
    <property type="entry name" value="AcetylCoA_hyd_C"/>
</dbReference>
<evidence type="ECO:0000313" key="2">
    <source>
        <dbReference type="EMBL" id="TZE81428.1"/>
    </source>
</evidence>
<dbReference type="EMBL" id="VTPS01000014">
    <property type="protein sequence ID" value="TZE81428.1"/>
    <property type="molecule type" value="Genomic_DNA"/>
</dbReference>
<protein>
    <recommendedName>
        <fullName evidence="1">Acetyl-CoA hydrolase/transferase C-terminal domain-containing protein</fullName>
    </recommendedName>
</protein>
<reference evidence="2 3" key="1">
    <citation type="submission" date="2019-08" db="EMBL/GenBank/DDBJ databases">
        <title>Calorimonas adulescens gen. nov., sp. nov., an anaerobic thermophilic bacterium from Sakhalin hot spring.</title>
        <authorList>
            <person name="Khomyakova M.A."/>
            <person name="Merkel A.Y."/>
            <person name="Novikov A."/>
            <person name="Bonch-Osmolovskaya E.A."/>
            <person name="Slobodkin A.I."/>
        </authorList>
    </citation>
    <scope>NUCLEOTIDE SEQUENCE [LARGE SCALE GENOMIC DNA]</scope>
    <source>
        <strain evidence="2 3">A05MB</strain>
    </source>
</reference>
<evidence type="ECO:0000313" key="3">
    <source>
        <dbReference type="Proteomes" id="UP000322976"/>
    </source>
</evidence>
<dbReference type="PANTHER" id="PTHR21432:SF20">
    <property type="entry name" value="ACETYL-COA HYDROLASE"/>
    <property type="match status" value="1"/>
</dbReference>
<evidence type="ECO:0000259" key="1">
    <source>
        <dbReference type="Pfam" id="PF13336"/>
    </source>
</evidence>
<sequence length="65" mass="7568">MFRKFVGVCFLVTLSKNDVDYVVTEYGIAPLRGRSVMDRVNNLIAIAHPNFRVELKRQAEELKIW</sequence>